<evidence type="ECO:0000259" key="2">
    <source>
        <dbReference type="Pfam" id="PF16064"/>
    </source>
</evidence>
<evidence type="ECO:0000256" key="1">
    <source>
        <dbReference type="SAM" id="MobiDB-lite"/>
    </source>
</evidence>
<name>A0A6P6N4C0_CARAU</name>
<proteinExistence type="predicted"/>
<feature type="domain" description="DUF4806" evidence="2">
    <location>
        <begin position="381"/>
        <end position="451"/>
    </location>
</feature>
<feature type="region of interest" description="Disordered" evidence="1">
    <location>
        <begin position="77"/>
        <end position="114"/>
    </location>
</feature>
<dbReference type="Pfam" id="PF16064">
    <property type="entry name" value="DUF4806"/>
    <property type="match status" value="1"/>
</dbReference>
<dbReference type="RefSeq" id="XP_026103882.1">
    <property type="nucleotide sequence ID" value="XM_026248097.1"/>
</dbReference>
<feature type="region of interest" description="Disordered" evidence="1">
    <location>
        <begin position="293"/>
        <end position="314"/>
    </location>
</feature>
<protein>
    <submittedName>
        <fullName evidence="4">Uncharacterized protein LOC113075387 isoform X4</fullName>
    </submittedName>
</protein>
<reference evidence="4" key="1">
    <citation type="submission" date="2025-08" db="UniProtKB">
        <authorList>
            <consortium name="RefSeq"/>
        </authorList>
    </citation>
    <scope>IDENTIFICATION</scope>
    <source>
        <strain evidence="4">Wakin</strain>
        <tissue evidence="4">Muscle</tissue>
    </source>
</reference>
<dbReference type="GeneID" id="113075387"/>
<gene>
    <name evidence="4" type="primary">LOC113075387</name>
</gene>
<sequence length="507" mass="57437">MSSYWAKRRRILKGVERDKQEIAAANDALLAVIPDFDQVNPPVNEHSTWEKHHFKFMKGAECWQEAMRYLVRFQTGSSVETTDDDKKRKRKRISNSKYRPQASSDEEESSLPDAPAVLSFGQPLLSFENIVPGNKVSVLPDAPEVASIPENQENVVPSVDFRGEPGFSPEIQTPLHRAKSLSTRHLTGYSPQQFLDERCRARQVLSFTPPAANLPWQHMGENAGGESHCSVIGPWTPLASRVQHEVFSYEDFQRLQNEKQAVMEENQALREENQALREENQALREENQALREENQALRESTARAASDDSGSLQEQVKQVGTMLKMFARTGQSGADQTLMLRRLGEFGDVVRSMDNKMDTMLQHFSANVSVGELSLPGDLLLPLDTQEDLALLDNSLRQDKELQERFLRFLAIKCGRDLKTTVWRMLQSIFSNHLSINTTWTGVGDKACFRDMFLKTIVQRAIRKNPATQDATDEAIQVNVTRYLKGASDREGGKRRRTAERDPQPTP</sequence>
<evidence type="ECO:0000313" key="4">
    <source>
        <dbReference type="RefSeq" id="XP_026103882.1"/>
    </source>
</evidence>
<dbReference type="InterPro" id="IPR032071">
    <property type="entry name" value="DUF4806"/>
</dbReference>
<dbReference type="Proteomes" id="UP000515129">
    <property type="component" value="Unplaced"/>
</dbReference>
<dbReference type="AlphaFoldDB" id="A0A6P6N4C0"/>
<evidence type="ECO:0000313" key="3">
    <source>
        <dbReference type="Proteomes" id="UP000515129"/>
    </source>
</evidence>
<organism evidence="3 4">
    <name type="scientific">Carassius auratus</name>
    <name type="common">Goldfish</name>
    <dbReference type="NCBI Taxonomy" id="7957"/>
    <lineage>
        <taxon>Eukaryota</taxon>
        <taxon>Metazoa</taxon>
        <taxon>Chordata</taxon>
        <taxon>Craniata</taxon>
        <taxon>Vertebrata</taxon>
        <taxon>Euteleostomi</taxon>
        <taxon>Actinopterygii</taxon>
        <taxon>Neopterygii</taxon>
        <taxon>Teleostei</taxon>
        <taxon>Ostariophysi</taxon>
        <taxon>Cypriniformes</taxon>
        <taxon>Cyprinidae</taxon>
        <taxon>Cyprininae</taxon>
        <taxon>Carassius</taxon>
    </lineage>
</organism>
<feature type="region of interest" description="Disordered" evidence="1">
    <location>
        <begin position="485"/>
        <end position="507"/>
    </location>
</feature>
<dbReference type="PANTHER" id="PTHR34153:SF2">
    <property type="entry name" value="SI:CH211-262H13.3-RELATED"/>
    <property type="match status" value="1"/>
</dbReference>
<keyword evidence="3" id="KW-1185">Reference proteome</keyword>
<dbReference type="PANTHER" id="PTHR34153">
    <property type="entry name" value="SI:CH211-262H13.3-RELATED-RELATED"/>
    <property type="match status" value="1"/>
</dbReference>
<accession>A0A6P6N4C0</accession>